<dbReference type="PANTHER" id="PTHR32479:SF17">
    <property type="entry name" value="GLYCOLATE OXIDASE IRON-SULFUR SUBUNIT"/>
    <property type="match status" value="1"/>
</dbReference>
<dbReference type="InterPro" id="IPR017900">
    <property type="entry name" value="4Fe4S_Fe_S_CS"/>
</dbReference>
<accession>E6Q2P9</accession>
<sequence length="424" mass="45001">MIDASLYDRCVRCGLCLTSCPTYIETMTETSGPRGRISLMKAVAEGELSEDAPGYVAQMAECLGCRACEAACPSGVPYGELIEAARASLHERAVGNPALPPKRGGRELSLLLSAVERPSWLHAGARLLRFAQRSGAFALARRIGLLRALGLEEAARMAPPIDARFEIPDDTVLRAPVSRGRAFLHLGCIAQCSSTGIHRAAIKLLLLAGLDVVRPSDQRCCGALAAHAGERERARVLARANIAAFERSGADVVAIDAAGCGAQCKGYGHLLADDPKWAARAKAFSERVRDISEILAACELPPPTRALAARVAYQEPCHLVHAQRITNAPKRLLATIPGIELVPLEEATLCCGGAGVYAIGEPEMSARLRERKADAIRRSGASVIASANIGCMLQLRDAIAPLQVRHVVELLADAYESEPAGAAQ</sequence>
<dbReference type="PIRSF" id="PIRSF000139">
    <property type="entry name" value="Glc_ox_4Fe-4S"/>
    <property type="match status" value="1"/>
</dbReference>
<dbReference type="InterPro" id="IPR012257">
    <property type="entry name" value="Glc_ox_4Fe-4S"/>
</dbReference>
<comment type="caution">
    <text evidence="7">The sequence shown here is derived from an EMBL/GenBank/DDBJ whole genome shotgun (WGS) entry which is preliminary data.</text>
</comment>
<keyword evidence="3" id="KW-0677">Repeat</keyword>
<keyword evidence="4" id="KW-0408">Iron</keyword>
<evidence type="ECO:0000313" key="7">
    <source>
        <dbReference type="EMBL" id="CBI01459.1"/>
    </source>
</evidence>
<evidence type="ECO:0000256" key="4">
    <source>
        <dbReference type="ARBA" id="ARBA00023004"/>
    </source>
</evidence>
<evidence type="ECO:0000256" key="1">
    <source>
        <dbReference type="ARBA" id="ARBA00022485"/>
    </source>
</evidence>
<dbReference type="PROSITE" id="PS00198">
    <property type="entry name" value="4FE4S_FER_1"/>
    <property type="match status" value="2"/>
</dbReference>
<reference evidence="7" key="1">
    <citation type="submission" date="2009-10" db="EMBL/GenBank/DDBJ databases">
        <title>Diversity of trophic interactions inside an arsenic-rich microbial ecosystem.</title>
        <authorList>
            <person name="Bertin P.N."/>
            <person name="Heinrich-Salmeron A."/>
            <person name="Pelletier E."/>
            <person name="Goulhen-Chollet F."/>
            <person name="Arsene-Ploetze F."/>
            <person name="Gallien S."/>
            <person name="Calteau A."/>
            <person name="Vallenet D."/>
            <person name="Casiot C."/>
            <person name="Chane-Woon-Ming B."/>
            <person name="Giloteaux L."/>
            <person name="Barakat M."/>
            <person name="Bonnefoy V."/>
            <person name="Bruneel O."/>
            <person name="Chandler M."/>
            <person name="Cleiss J."/>
            <person name="Duran R."/>
            <person name="Elbaz-Poulichet F."/>
            <person name="Fonknechten N."/>
            <person name="Lauga B."/>
            <person name="Mornico D."/>
            <person name="Ortet P."/>
            <person name="Schaeffer C."/>
            <person name="Siguier P."/>
            <person name="Alexander Thil Smith A."/>
            <person name="Van Dorsselaer A."/>
            <person name="Weissenbach J."/>
            <person name="Medigue C."/>
            <person name="Le Paslier D."/>
        </authorList>
    </citation>
    <scope>NUCLEOTIDE SEQUENCE</scope>
</reference>
<dbReference type="Pfam" id="PF13183">
    <property type="entry name" value="Fer4_8"/>
    <property type="match status" value="1"/>
</dbReference>
<keyword evidence="1" id="KW-0004">4Fe-4S</keyword>
<dbReference type="Pfam" id="PF02754">
    <property type="entry name" value="CCG"/>
    <property type="match status" value="2"/>
</dbReference>
<dbReference type="AlphaFoldDB" id="E6Q2P9"/>
<dbReference type="InterPro" id="IPR017896">
    <property type="entry name" value="4Fe4S_Fe-S-bd"/>
</dbReference>
<dbReference type="GO" id="GO:0016491">
    <property type="term" value="F:oxidoreductase activity"/>
    <property type="evidence" value="ECO:0007669"/>
    <property type="project" value="UniProtKB-ARBA"/>
</dbReference>
<dbReference type="SUPFAM" id="SSF54862">
    <property type="entry name" value="4Fe-4S ferredoxins"/>
    <property type="match status" value="1"/>
</dbReference>
<dbReference type="PANTHER" id="PTHR32479">
    <property type="entry name" value="GLYCOLATE OXIDASE IRON-SULFUR SUBUNIT"/>
    <property type="match status" value="1"/>
</dbReference>
<dbReference type="EMBL" id="CABO01000018">
    <property type="protein sequence ID" value="CBI01459.1"/>
    <property type="molecule type" value="Genomic_DNA"/>
</dbReference>
<proteinExistence type="predicted"/>
<dbReference type="InterPro" id="IPR004017">
    <property type="entry name" value="Cys_rich_dom"/>
</dbReference>
<feature type="domain" description="4Fe-4S ferredoxin-type" evidence="6">
    <location>
        <begin position="53"/>
        <end position="82"/>
    </location>
</feature>
<protein>
    <recommendedName>
        <fullName evidence="6">4Fe-4S ferredoxin-type domain-containing protein</fullName>
    </recommendedName>
</protein>
<keyword evidence="5" id="KW-0411">Iron-sulfur</keyword>
<evidence type="ECO:0000259" key="6">
    <source>
        <dbReference type="PROSITE" id="PS51379"/>
    </source>
</evidence>
<dbReference type="PROSITE" id="PS51379">
    <property type="entry name" value="4FE4S_FER_2"/>
    <property type="match status" value="2"/>
</dbReference>
<dbReference type="InterPro" id="IPR009051">
    <property type="entry name" value="Helical_ferredxn"/>
</dbReference>
<evidence type="ECO:0000256" key="2">
    <source>
        <dbReference type="ARBA" id="ARBA00022723"/>
    </source>
</evidence>
<evidence type="ECO:0000256" key="3">
    <source>
        <dbReference type="ARBA" id="ARBA00022737"/>
    </source>
</evidence>
<organism evidence="7">
    <name type="scientific">mine drainage metagenome</name>
    <dbReference type="NCBI Taxonomy" id="410659"/>
    <lineage>
        <taxon>unclassified sequences</taxon>
        <taxon>metagenomes</taxon>
        <taxon>ecological metagenomes</taxon>
    </lineage>
</organism>
<dbReference type="GO" id="GO:0046872">
    <property type="term" value="F:metal ion binding"/>
    <property type="evidence" value="ECO:0007669"/>
    <property type="project" value="UniProtKB-KW"/>
</dbReference>
<feature type="domain" description="4Fe-4S ferredoxin-type" evidence="6">
    <location>
        <begin position="1"/>
        <end position="30"/>
    </location>
</feature>
<keyword evidence="2" id="KW-0479">Metal-binding</keyword>
<gene>
    <name evidence="7" type="ORF">CARN4_0717</name>
</gene>
<dbReference type="GO" id="GO:0051539">
    <property type="term" value="F:4 iron, 4 sulfur cluster binding"/>
    <property type="evidence" value="ECO:0007669"/>
    <property type="project" value="UniProtKB-KW"/>
</dbReference>
<evidence type="ECO:0000256" key="5">
    <source>
        <dbReference type="ARBA" id="ARBA00023014"/>
    </source>
</evidence>
<dbReference type="Gene3D" id="1.10.1060.10">
    <property type="entry name" value="Alpha-helical ferredoxin"/>
    <property type="match status" value="1"/>
</dbReference>
<name>E6Q2P9_9ZZZZ</name>